<comment type="caution">
    <text evidence="2">The sequence shown here is derived from an EMBL/GenBank/DDBJ whole genome shotgun (WGS) entry which is preliminary data.</text>
</comment>
<name>A0ABU6Q9T2_9FABA</name>
<accession>A0ABU6Q9T2</accession>
<feature type="compositionally biased region" description="Basic and acidic residues" evidence="1">
    <location>
        <begin position="34"/>
        <end position="58"/>
    </location>
</feature>
<evidence type="ECO:0000313" key="2">
    <source>
        <dbReference type="EMBL" id="MED6108516.1"/>
    </source>
</evidence>
<protein>
    <submittedName>
        <fullName evidence="2">Uncharacterized protein</fullName>
    </submittedName>
</protein>
<proteinExistence type="predicted"/>
<feature type="region of interest" description="Disordered" evidence="1">
    <location>
        <begin position="34"/>
        <end position="61"/>
    </location>
</feature>
<keyword evidence="3" id="KW-1185">Reference proteome</keyword>
<dbReference type="Proteomes" id="UP001341840">
    <property type="component" value="Unassembled WGS sequence"/>
</dbReference>
<sequence length="102" mass="11476">MPKTRPCSVTTTKDAIEQAIREGKLGEFIQVIREPRNIGRKRSEGPETRNPRNLRDADETMPIVPVITGANHTEKFKSAHKKELKILATVQSAQPQFPAIME</sequence>
<dbReference type="EMBL" id="JASCZI010000089">
    <property type="protein sequence ID" value="MED6108516.1"/>
    <property type="molecule type" value="Genomic_DNA"/>
</dbReference>
<evidence type="ECO:0000256" key="1">
    <source>
        <dbReference type="SAM" id="MobiDB-lite"/>
    </source>
</evidence>
<gene>
    <name evidence="2" type="ORF">PIB30_024696</name>
</gene>
<evidence type="ECO:0000313" key="3">
    <source>
        <dbReference type="Proteomes" id="UP001341840"/>
    </source>
</evidence>
<organism evidence="2 3">
    <name type="scientific">Stylosanthes scabra</name>
    <dbReference type="NCBI Taxonomy" id="79078"/>
    <lineage>
        <taxon>Eukaryota</taxon>
        <taxon>Viridiplantae</taxon>
        <taxon>Streptophyta</taxon>
        <taxon>Embryophyta</taxon>
        <taxon>Tracheophyta</taxon>
        <taxon>Spermatophyta</taxon>
        <taxon>Magnoliopsida</taxon>
        <taxon>eudicotyledons</taxon>
        <taxon>Gunneridae</taxon>
        <taxon>Pentapetalae</taxon>
        <taxon>rosids</taxon>
        <taxon>fabids</taxon>
        <taxon>Fabales</taxon>
        <taxon>Fabaceae</taxon>
        <taxon>Papilionoideae</taxon>
        <taxon>50 kb inversion clade</taxon>
        <taxon>dalbergioids sensu lato</taxon>
        <taxon>Dalbergieae</taxon>
        <taxon>Pterocarpus clade</taxon>
        <taxon>Stylosanthes</taxon>
    </lineage>
</organism>
<reference evidence="2 3" key="1">
    <citation type="journal article" date="2023" name="Plants (Basel)">
        <title>Bridging the Gap: Combining Genomics and Transcriptomics Approaches to Understand Stylosanthes scabra, an Orphan Legume from the Brazilian Caatinga.</title>
        <authorList>
            <person name="Ferreira-Neto J.R.C."/>
            <person name="da Silva M.D."/>
            <person name="Binneck E."/>
            <person name="de Melo N.F."/>
            <person name="da Silva R.H."/>
            <person name="de Melo A.L.T.M."/>
            <person name="Pandolfi V."/>
            <person name="Bustamante F.O."/>
            <person name="Brasileiro-Vidal A.C."/>
            <person name="Benko-Iseppon A.M."/>
        </authorList>
    </citation>
    <scope>NUCLEOTIDE SEQUENCE [LARGE SCALE GENOMIC DNA]</scope>
    <source>
        <tissue evidence="2">Leaves</tissue>
    </source>
</reference>